<feature type="compositionally biased region" description="Basic and acidic residues" evidence="1">
    <location>
        <begin position="1"/>
        <end position="24"/>
    </location>
</feature>
<feature type="region of interest" description="Disordered" evidence="1">
    <location>
        <begin position="388"/>
        <end position="465"/>
    </location>
</feature>
<protein>
    <submittedName>
        <fullName evidence="2">Uncharacterized protein</fullName>
    </submittedName>
</protein>
<keyword evidence="3" id="KW-1185">Reference proteome</keyword>
<sequence>MQEDEGRRNKEKEEKEEEKEKEKEKEEEEEEEKKKKKEKKEKKEKQGKEDRRKRRNVELRAQCDAAQHEVAELKSQLRKSEQTIESPRNSPPTVMTWLATTVQSRFQFLNELQSEASDLEQAVAVDRPLEEAHAKRETERQRWDAQMRIMTDVAQLYGIGFRTEVKGLSTTARTVLKAEVQRLLTHCLKNSEVVRKTTAAEATRILADRKSKMQQKEASIDESLKLREDRVKHQEGMRKCTGRTAPPEECRYALSYPAVKNLLNVRWLAGYPQGMMAFELRSAYKDKVEGVDPKRVQDLADTKNPRSPYRRYQGRPDVRMARPLSIIRQTRVGPQPRQTRVDVAVVLGSARRDTRRFFWTGVKAEFAMAEKDFEAKQAQEGEKASFQTLVHKDRAQGTADATQKSGNDRKKGRWRAESSCGEAHGAAQGTGHASGQGNSTTERKAKLKPLSQSDKTELVEAKTATATTASHQLSRVILESDYEPLLGALPRPSQIPASHKLNPRHMWCLMTIWTWKKPILCVYGSYAQLHGAPFEIGAAPGFTH</sequence>
<accession>A0A163GF06</accession>
<feature type="region of interest" description="Disordered" evidence="1">
    <location>
        <begin position="1"/>
        <end position="92"/>
    </location>
</feature>
<feature type="compositionally biased region" description="Polar residues" evidence="1">
    <location>
        <begin position="431"/>
        <end position="440"/>
    </location>
</feature>
<evidence type="ECO:0000313" key="3">
    <source>
        <dbReference type="Proteomes" id="UP000076837"/>
    </source>
</evidence>
<comment type="caution">
    <text evidence="2">The sequence shown here is derived from an EMBL/GenBank/DDBJ whole genome shotgun (WGS) entry which is preliminary data.</text>
</comment>
<dbReference type="EMBL" id="JYNV01000152">
    <property type="protein sequence ID" value="KZM24825.1"/>
    <property type="molecule type" value="Genomic_DNA"/>
</dbReference>
<dbReference type="Proteomes" id="UP000076837">
    <property type="component" value="Unassembled WGS sequence"/>
</dbReference>
<gene>
    <name evidence="2" type="ORF">ST47_g4048</name>
</gene>
<dbReference type="AlphaFoldDB" id="A0A163GF06"/>
<name>A0A163GF06_DIDRA</name>
<feature type="compositionally biased region" description="Polar residues" evidence="1">
    <location>
        <begin position="83"/>
        <end position="92"/>
    </location>
</feature>
<proteinExistence type="predicted"/>
<organism evidence="2 3">
    <name type="scientific">Didymella rabiei</name>
    <name type="common">Chickpea ascochyta blight fungus</name>
    <name type="synonym">Mycosphaerella rabiei</name>
    <dbReference type="NCBI Taxonomy" id="5454"/>
    <lineage>
        <taxon>Eukaryota</taxon>
        <taxon>Fungi</taxon>
        <taxon>Dikarya</taxon>
        <taxon>Ascomycota</taxon>
        <taxon>Pezizomycotina</taxon>
        <taxon>Dothideomycetes</taxon>
        <taxon>Pleosporomycetidae</taxon>
        <taxon>Pleosporales</taxon>
        <taxon>Pleosporineae</taxon>
        <taxon>Didymellaceae</taxon>
        <taxon>Ascochyta</taxon>
    </lineage>
</organism>
<evidence type="ECO:0000313" key="2">
    <source>
        <dbReference type="EMBL" id="KZM24825.1"/>
    </source>
</evidence>
<feature type="compositionally biased region" description="Basic and acidic residues" evidence="1">
    <location>
        <begin position="41"/>
        <end position="50"/>
    </location>
</feature>
<reference evidence="2 3" key="1">
    <citation type="journal article" date="2016" name="Sci. Rep.">
        <title>Draft genome sequencing and secretome analysis of fungal phytopathogen Ascochyta rabiei provides insight into the necrotrophic effector repertoire.</title>
        <authorList>
            <person name="Verma S."/>
            <person name="Gazara R.K."/>
            <person name="Nizam S."/>
            <person name="Parween S."/>
            <person name="Chattopadhyay D."/>
            <person name="Verma P.K."/>
        </authorList>
    </citation>
    <scope>NUCLEOTIDE SEQUENCE [LARGE SCALE GENOMIC DNA]</scope>
    <source>
        <strain evidence="2 3">ArDII</strain>
    </source>
</reference>
<evidence type="ECO:0000256" key="1">
    <source>
        <dbReference type="SAM" id="MobiDB-lite"/>
    </source>
</evidence>